<dbReference type="OrthoDB" id="4244493at2"/>
<evidence type="ECO:0000256" key="1">
    <source>
        <dbReference type="SAM" id="MobiDB-lite"/>
    </source>
</evidence>
<dbReference type="PATRIC" id="fig|518642.7.peg.2647"/>
<reference evidence="2 3" key="1">
    <citation type="journal article" date="2016" name="Front. Microbiol.">
        <title>Comparative Genomics Analysis of Streptomyces Species Reveals Their Adaptation to the Marine Environment and Their Diversity at the Genomic Level.</title>
        <authorList>
            <person name="Tian X."/>
            <person name="Zhang Z."/>
            <person name="Yang T."/>
            <person name="Chen M."/>
            <person name="Li J."/>
            <person name="Chen F."/>
            <person name="Yang J."/>
            <person name="Li W."/>
            <person name="Zhang B."/>
            <person name="Zhang Z."/>
            <person name="Wu J."/>
            <person name="Zhang C."/>
            <person name="Long L."/>
            <person name="Xiao J."/>
        </authorList>
    </citation>
    <scope>NUCLEOTIDE SEQUENCE [LARGE SCALE GENOMIC DNA]</scope>
    <source>
        <strain evidence="2 3">SCSIO M10372</strain>
    </source>
</reference>
<organism evidence="2 3">
    <name type="scientific">Streptomyces nanshensis</name>
    <dbReference type="NCBI Taxonomy" id="518642"/>
    <lineage>
        <taxon>Bacteria</taxon>
        <taxon>Bacillati</taxon>
        <taxon>Actinomycetota</taxon>
        <taxon>Actinomycetes</taxon>
        <taxon>Kitasatosporales</taxon>
        <taxon>Streptomycetaceae</taxon>
        <taxon>Streptomyces</taxon>
    </lineage>
</organism>
<protein>
    <recommendedName>
        <fullName evidence="4">HK97 gp10 family phage protein</fullName>
    </recommendedName>
</protein>
<dbReference type="EMBL" id="LJGZ01000103">
    <property type="protein sequence ID" value="OEV16299.1"/>
    <property type="molecule type" value="Genomic_DNA"/>
</dbReference>
<gene>
    <name evidence="2" type="ORF">AN221_32320</name>
</gene>
<evidence type="ECO:0000313" key="2">
    <source>
        <dbReference type="EMBL" id="OEV16299.1"/>
    </source>
</evidence>
<accession>A0A1E7LJC2</accession>
<dbReference type="InterPro" id="IPR010064">
    <property type="entry name" value="HK97-gp10_tail"/>
</dbReference>
<dbReference type="AlphaFoldDB" id="A0A1E7LJC2"/>
<comment type="caution">
    <text evidence="2">The sequence shown here is derived from an EMBL/GenBank/DDBJ whole genome shotgun (WGS) entry which is preliminary data.</text>
</comment>
<evidence type="ECO:0000313" key="3">
    <source>
        <dbReference type="Proteomes" id="UP000175971"/>
    </source>
</evidence>
<dbReference type="Proteomes" id="UP000175971">
    <property type="component" value="Unassembled WGS sequence"/>
</dbReference>
<dbReference type="RefSeq" id="WP_070203842.1">
    <property type="nucleotide sequence ID" value="NZ_LJGZ01000103.1"/>
</dbReference>
<name>A0A1E7LJC2_9ACTN</name>
<keyword evidence="3" id="KW-1185">Reference proteome</keyword>
<feature type="region of interest" description="Disordered" evidence="1">
    <location>
        <begin position="83"/>
        <end position="110"/>
    </location>
</feature>
<dbReference type="Pfam" id="PF04883">
    <property type="entry name" value="HK97-gp10_like"/>
    <property type="match status" value="1"/>
</dbReference>
<proteinExistence type="predicted"/>
<evidence type="ECO:0008006" key="4">
    <source>
        <dbReference type="Google" id="ProtNLM"/>
    </source>
</evidence>
<sequence length="110" mass="12076">MSRIVVEVDEDAIAGLVHDEAVQADLGDRMKRAEAVAKATAPVDTGEYRSKIHAIEQPDLDGTRHMDADAEHSIYVEYGTRQTDRNGRRIHLPNHTLGNSLDATGGDRDV</sequence>